<evidence type="ECO:0000256" key="1">
    <source>
        <dbReference type="SAM" id="Coils"/>
    </source>
</evidence>
<sequence>MHKKKSASSTSRQANPSKENLKKSLRPHETQQHPNHQTQTTTKNLLSATASSVSMNMSKSDVPKSRASHVTSLPSSNLGDVSEVKLSARTRKTEQESYMRHHPILDLRFNTVDFGKASNGLPLQLQDLNRGGLLNENSSTTLALTASKNEGINQQRTPLLTAISGLNQVREASQLASPNPHQTTSRFASLSPSFRAQKTHSITFSPHEHSQGVPQQSISSHYEQVLQAFELHHKDRLIALREGIYRIMHDCESDEILKAMREDQTTQSYTYQRMREVIDNALVTELEQQNSNLRNENVVLREQVRKEREGQRAKGKSEEQASVRIKGLKQKKDRYKQMASNFNAESKKAVERLKEVERELGQQRTDFEVKLAQKEGEIMRLERFLSDQKASLNDKSFHHQKVASNLTNELLALNDKIAQLTQENKECSEKYAQAEISIRDTYYKEKEKLQDKISKLKTQLKSQQEKLEEVETKCREQERKNIVLGKECEGLTHKIEELVKQSHEKVDNLKTIEAKQQTCEKETTSKLTRLKLKHKEALQDLTAQFESQLRDKLTDSQTQHSLKLSELDTQIRTLQAQNEDLKRFIQKEQETHKSELLLLKKQHEARLRDQQESQLKESGLRILEAEEAVRDCESRRDKEMRRCRKEMERAMEELTREHQERVEQCVREWSERVDSVKCELQGVIEGMRKEENALRIKVAEMNVSVRQEGQEVKRLMKELERVNEAYKNHQLQTQQEVQKLQCEVQKRSEEGEQKLKETLDVSLKHQTVEQLAQQLSQELSKSRDDYENERSRRQRVEQALKDLQNDFTRVVQDLEFTQSVVKDREAAVGQMRAVHRESLRRIETVAQIQLQKVRQDCALIKSQCINELTLSSKQSQSLFALCAAKLKESTLRQNYDQEKFQLVLESKFKSLISTREQEWEKAWEKRDQLLHQKEESLRLIEGEYLKVKELLGERESEVQTYQTQVANMLRDHESLTESLRDRLGDSEQRYEELIRQYNMHEERINREAGMLVGDVREQVTQQYQGEVERLKEQLGEAKEKGKHKVAELQGQIQEIIKKSTEDIDKIRNGYEQANKELDMLLDSKKQLAQELQSEVSILNILISQEKQARERTERDLSAALQHSDQLTQTIHTLQIELNQANQKYESFARDFERAEGQISEMQKRVKRLKQRKEEAERKAEKVKKEARKLSVQIGEQREREQQEVKILSDMLSMTMSPTSVGRKQQAVCSPQRPPLFSKPSNAGYIQRSQRPQSFSSCGQQQNYGSILSEINNLVQNQQPSSSPNKYYINTTSTAQKVCDLTTPSITQVTGPSFAQQFMTQNAPAPQFTRGNNFDENGQNTWKNMTQPMPRGQFGTPQQQRKF</sequence>
<dbReference type="EMBL" id="RRYP01001245">
    <property type="protein sequence ID" value="TNV86198.1"/>
    <property type="molecule type" value="Genomic_DNA"/>
</dbReference>
<accession>A0A8J8P2P8</accession>
<dbReference type="OrthoDB" id="303936at2759"/>
<name>A0A8J8P2P8_HALGN</name>
<keyword evidence="1" id="KW-0175">Coiled coil</keyword>
<feature type="coiled-coil region" evidence="1">
    <location>
        <begin position="976"/>
        <end position="1094"/>
    </location>
</feature>
<comment type="caution">
    <text evidence="3">The sequence shown here is derived from an EMBL/GenBank/DDBJ whole genome shotgun (WGS) entry which is preliminary data.</text>
</comment>
<feature type="coiled-coil region" evidence="1">
    <location>
        <begin position="403"/>
        <end position="487"/>
    </location>
</feature>
<feature type="region of interest" description="Disordered" evidence="2">
    <location>
        <begin position="1323"/>
        <end position="1362"/>
    </location>
</feature>
<feature type="region of interest" description="Disordered" evidence="2">
    <location>
        <begin position="1"/>
        <end position="78"/>
    </location>
</feature>
<evidence type="ECO:0000313" key="4">
    <source>
        <dbReference type="Proteomes" id="UP000785679"/>
    </source>
</evidence>
<feature type="compositionally biased region" description="Basic and acidic residues" evidence="2">
    <location>
        <begin position="19"/>
        <end position="31"/>
    </location>
</feature>
<evidence type="ECO:0000256" key="2">
    <source>
        <dbReference type="SAM" id="MobiDB-lite"/>
    </source>
</evidence>
<evidence type="ECO:0000313" key="3">
    <source>
        <dbReference type="EMBL" id="TNV86198.1"/>
    </source>
</evidence>
<feature type="compositionally biased region" description="Polar residues" evidence="2">
    <location>
        <begin position="68"/>
        <end position="78"/>
    </location>
</feature>
<feature type="compositionally biased region" description="Polar residues" evidence="2">
    <location>
        <begin position="43"/>
        <end position="59"/>
    </location>
</feature>
<feature type="compositionally biased region" description="Polar residues" evidence="2">
    <location>
        <begin position="1323"/>
        <end position="1346"/>
    </location>
</feature>
<feature type="region of interest" description="Disordered" evidence="2">
    <location>
        <begin position="304"/>
        <end position="330"/>
    </location>
</feature>
<feature type="coiled-coil region" evidence="1">
    <location>
        <begin position="1123"/>
        <end position="1199"/>
    </location>
</feature>
<feature type="coiled-coil region" evidence="1">
    <location>
        <begin position="705"/>
        <end position="813"/>
    </location>
</feature>
<reference evidence="3" key="1">
    <citation type="submission" date="2019-06" db="EMBL/GenBank/DDBJ databases">
        <authorList>
            <person name="Zheng W."/>
        </authorList>
    </citation>
    <scope>NUCLEOTIDE SEQUENCE</scope>
    <source>
        <strain evidence="3">QDHG01</strain>
    </source>
</reference>
<protein>
    <submittedName>
        <fullName evidence="3">Uncharacterized protein</fullName>
    </submittedName>
</protein>
<feature type="coiled-coil region" evidence="1">
    <location>
        <begin position="622"/>
        <end position="664"/>
    </location>
</feature>
<keyword evidence="4" id="KW-1185">Reference proteome</keyword>
<feature type="compositionally biased region" description="Basic and acidic residues" evidence="2">
    <location>
        <begin position="304"/>
        <end position="321"/>
    </location>
</feature>
<feature type="compositionally biased region" description="Polar residues" evidence="2">
    <location>
        <begin position="7"/>
        <end position="18"/>
    </location>
</feature>
<gene>
    <name evidence="3" type="ORF">FGO68_gene12493</name>
</gene>
<feature type="coiled-coil region" evidence="1">
    <location>
        <begin position="564"/>
        <end position="591"/>
    </location>
</feature>
<dbReference type="Proteomes" id="UP000785679">
    <property type="component" value="Unassembled WGS sequence"/>
</dbReference>
<organism evidence="3 4">
    <name type="scientific">Halteria grandinella</name>
    <dbReference type="NCBI Taxonomy" id="5974"/>
    <lineage>
        <taxon>Eukaryota</taxon>
        <taxon>Sar</taxon>
        <taxon>Alveolata</taxon>
        <taxon>Ciliophora</taxon>
        <taxon>Intramacronucleata</taxon>
        <taxon>Spirotrichea</taxon>
        <taxon>Stichotrichia</taxon>
        <taxon>Sporadotrichida</taxon>
        <taxon>Halteriidae</taxon>
        <taxon>Halteria</taxon>
    </lineage>
</organism>
<proteinExistence type="predicted"/>
<feature type="compositionally biased region" description="Low complexity" evidence="2">
    <location>
        <begin position="32"/>
        <end position="42"/>
    </location>
</feature>